<evidence type="ECO:0000313" key="1">
    <source>
        <dbReference type="EMBL" id="BFO80400.1"/>
    </source>
</evidence>
<dbReference type="InterPro" id="IPR015082">
    <property type="entry name" value="DUF1896"/>
</dbReference>
<protein>
    <submittedName>
        <fullName evidence="1">DUF1896 domain-containing protein</fullName>
    </submittedName>
</protein>
<dbReference type="Gene3D" id="1.10.8.330">
    <property type="entry name" value="PG0816-like"/>
    <property type="match status" value="1"/>
</dbReference>
<dbReference type="Pfam" id="PF08989">
    <property type="entry name" value="DUF1896"/>
    <property type="match status" value="1"/>
</dbReference>
<dbReference type="InterPro" id="IPR036297">
    <property type="entry name" value="PG0816-like_sf"/>
</dbReference>
<accession>A0AB33JP96</accession>
<dbReference type="AlphaFoldDB" id="A0AB33JP96"/>
<proteinExistence type="predicted"/>
<reference evidence="1" key="1">
    <citation type="submission" date="2024-07" db="EMBL/GenBank/DDBJ databases">
        <title>Complete genome sequence of Prevotella sp. YM-2024 GTC17262.</title>
        <authorList>
            <person name="Hayashi M."/>
            <person name="Muto Y."/>
            <person name="Tanaka K."/>
            <person name="Niwa H."/>
        </authorList>
    </citation>
    <scope>NUCLEOTIDE SEQUENCE</scope>
    <source>
        <strain evidence="1">GTC17262</strain>
    </source>
</reference>
<dbReference type="EMBL" id="AP035789">
    <property type="protein sequence ID" value="BFO80400.1"/>
    <property type="molecule type" value="Genomic_DNA"/>
</dbReference>
<name>A0AB33JP96_9BACT</name>
<sequence>MDFIQERAMLAAEVFEHSRREGCSVFGSQELAMQELTRGLHLSPYSMLHTVVEQEFEREIPVPRREAFTARLLPFLDSVFSIYDIGDENFESGEDYEKLYAELTGAVALYIRAYGSI</sequence>
<organism evidence="1">
    <name type="scientific">Prevotella sp. GTC17262</name>
    <dbReference type="NCBI Taxonomy" id="3236797"/>
    <lineage>
        <taxon>Bacteria</taxon>
        <taxon>Pseudomonadati</taxon>
        <taxon>Bacteroidota</taxon>
        <taxon>Bacteroidia</taxon>
        <taxon>Bacteroidales</taxon>
        <taxon>Prevotellaceae</taxon>
        <taxon>Prevotella</taxon>
    </lineage>
</organism>
<dbReference type="Gene3D" id="1.10.8.340">
    <property type="entry name" value="PG0816-like"/>
    <property type="match status" value="1"/>
</dbReference>
<dbReference type="SUPFAM" id="SSF140753">
    <property type="entry name" value="PG0816-like"/>
    <property type="match status" value="1"/>
</dbReference>
<gene>
    <name evidence="1" type="ORF">GTC17262_05910</name>
</gene>